<proteinExistence type="predicted"/>
<evidence type="ECO:0000313" key="1">
    <source>
        <dbReference type="EMBL" id="NFV80935.1"/>
    </source>
</evidence>
<dbReference type="InterPro" id="IPR048274">
    <property type="entry name" value="MC_hydratase"/>
</dbReference>
<reference evidence="1 2" key="1">
    <citation type="submission" date="2020-02" db="EMBL/GenBank/DDBJ databases">
        <authorList>
            <person name="Dziuba M."/>
            <person name="Kuznetsov B."/>
            <person name="Mardanov A."/>
            <person name="Ravin N."/>
            <person name="Grouzdev D."/>
        </authorList>
    </citation>
    <scope>NUCLEOTIDE SEQUENCE [LARGE SCALE GENOMIC DNA]</scope>
    <source>
        <strain evidence="1 2">SpK</strain>
    </source>
</reference>
<dbReference type="InterPro" id="IPR016790">
    <property type="entry name" value="Thiol_ester_hydratase_Rv0216"/>
</dbReference>
<dbReference type="AlphaFoldDB" id="A0A7C9UZS2"/>
<dbReference type="GO" id="GO:0016829">
    <property type="term" value="F:lyase activity"/>
    <property type="evidence" value="ECO:0007669"/>
    <property type="project" value="InterPro"/>
</dbReference>
<protein>
    <submittedName>
        <fullName evidence="1">MaoC family dehydratase</fullName>
    </submittedName>
</protein>
<dbReference type="Pfam" id="PF19315">
    <property type="entry name" value="MC_hydratase"/>
    <property type="match status" value="1"/>
</dbReference>
<evidence type="ECO:0000313" key="2">
    <source>
        <dbReference type="Proteomes" id="UP000480684"/>
    </source>
</evidence>
<name>A0A7C9UZS2_9PROT</name>
<keyword evidence="2" id="KW-1185">Reference proteome</keyword>
<dbReference type="PIRSF" id="PIRSF021494">
    <property type="entry name" value="Rv0216_prd"/>
    <property type="match status" value="1"/>
</dbReference>
<dbReference type="InterPro" id="IPR052342">
    <property type="entry name" value="MCH/BMMD"/>
</dbReference>
<gene>
    <name evidence="1" type="ORF">G4223_12515</name>
</gene>
<dbReference type="Gene3D" id="3.10.129.10">
    <property type="entry name" value="Hotdog Thioesterase"/>
    <property type="match status" value="1"/>
</dbReference>
<dbReference type="CDD" id="cd03451">
    <property type="entry name" value="FkbR2"/>
    <property type="match status" value="2"/>
</dbReference>
<dbReference type="RefSeq" id="WP_163680042.1">
    <property type="nucleotide sequence ID" value="NZ_JAAIYP010000038.1"/>
</dbReference>
<comment type="caution">
    <text evidence="1">The sequence shown here is derived from an EMBL/GenBank/DDBJ whole genome shotgun (WGS) entry which is preliminary data.</text>
</comment>
<dbReference type="PANTHER" id="PTHR43664">
    <property type="entry name" value="MONOAMINE OXIDASE-RELATED"/>
    <property type="match status" value="1"/>
</dbReference>
<sequence length="351" mass="38293">MTKTNAGNFFEDFRLGQEIRHATPRTVTAGDVALYTALYGSRFAFNSSAEFARSLGLPQAPLDDFAAFHVVFGKTVPDVSLNAVANLGYAGGRFGVPVYAGDTLSTVSTVIGLKENSNRKTGVVYVRSVGSNQRGEMVVDYVRWVMVKKRDESATIAEEKVPELPGSVAAADLVVPDNLACAGYDDVLAGSPHRWDDYAVGERIDHVDGMTIEEAEHMMATRLWQNTAKVHFNQHTEGQGRFGRRLIYGGHIISLARGLSFNGLGNAFKVAAINGGRHVNPTFAGDTIYAWSEVLEKVELPGRSDVGALRLRLVALKNQAASGFPFKKEDGKEYDPSVVLDFDYTVLMPRR</sequence>
<dbReference type="InterPro" id="IPR029069">
    <property type="entry name" value="HotDog_dom_sf"/>
</dbReference>
<dbReference type="Proteomes" id="UP000480684">
    <property type="component" value="Unassembled WGS sequence"/>
</dbReference>
<dbReference type="EMBL" id="JAAIYP010000038">
    <property type="protein sequence ID" value="NFV80935.1"/>
    <property type="molecule type" value="Genomic_DNA"/>
</dbReference>
<organism evidence="1 2">
    <name type="scientific">Magnetospirillum aberrantis SpK</name>
    <dbReference type="NCBI Taxonomy" id="908842"/>
    <lineage>
        <taxon>Bacteria</taxon>
        <taxon>Pseudomonadati</taxon>
        <taxon>Pseudomonadota</taxon>
        <taxon>Alphaproteobacteria</taxon>
        <taxon>Rhodospirillales</taxon>
        <taxon>Rhodospirillaceae</taxon>
        <taxon>Magnetospirillum</taxon>
    </lineage>
</organism>
<dbReference type="PANTHER" id="PTHR43664:SF1">
    <property type="entry name" value="BETA-METHYLMALYL-COA DEHYDRATASE"/>
    <property type="match status" value="1"/>
</dbReference>
<dbReference type="SUPFAM" id="SSF54637">
    <property type="entry name" value="Thioesterase/thiol ester dehydrase-isomerase"/>
    <property type="match status" value="2"/>
</dbReference>
<accession>A0A7C9UZS2</accession>